<dbReference type="AlphaFoldDB" id="A0A2S4PQK8"/>
<sequence length="108" mass="12336">MASFPNIYTHRKVAETAAKSCEICCKPSTSVLLASGHKDFFYVCTIHLKDKKFCKPLTSNVTVATQKKREMDDEIARLKKEYEEKKSVKKGQESESSDLKETDKKKSR</sequence>
<reference evidence="2 3" key="1">
    <citation type="submission" date="2017-10" db="EMBL/GenBank/DDBJ databases">
        <title>Development of genomic resources for the powdery mildew, Erysiphe pulchra.</title>
        <authorList>
            <person name="Wadl P.A."/>
            <person name="Mack B.M."/>
            <person name="Moore G."/>
            <person name="Beltz S.B."/>
        </authorList>
    </citation>
    <scope>NUCLEOTIDE SEQUENCE [LARGE SCALE GENOMIC DNA]</scope>
    <source>
        <strain evidence="2">Cflorida</strain>
    </source>
</reference>
<dbReference type="PANTHER" id="PTHR28218:SF1">
    <property type="entry name" value="VPS4-ASSOCIATED PROTEIN 1"/>
    <property type="match status" value="1"/>
</dbReference>
<dbReference type="GO" id="GO:0007034">
    <property type="term" value="P:vacuolar transport"/>
    <property type="evidence" value="ECO:0007669"/>
    <property type="project" value="TreeGrafter"/>
</dbReference>
<evidence type="ECO:0000313" key="2">
    <source>
        <dbReference type="EMBL" id="POS84308.1"/>
    </source>
</evidence>
<dbReference type="InterPro" id="IPR013640">
    <property type="entry name" value="Vfa1"/>
</dbReference>
<organism evidence="2 3">
    <name type="scientific">Erysiphe pulchra</name>
    <dbReference type="NCBI Taxonomy" id="225359"/>
    <lineage>
        <taxon>Eukaryota</taxon>
        <taxon>Fungi</taxon>
        <taxon>Dikarya</taxon>
        <taxon>Ascomycota</taxon>
        <taxon>Pezizomycotina</taxon>
        <taxon>Leotiomycetes</taxon>
        <taxon>Erysiphales</taxon>
        <taxon>Erysiphaceae</taxon>
        <taxon>Erysiphe</taxon>
    </lineage>
</organism>
<keyword evidence="3" id="KW-1185">Reference proteome</keyword>
<proteinExistence type="predicted"/>
<dbReference type="GO" id="GO:0005768">
    <property type="term" value="C:endosome"/>
    <property type="evidence" value="ECO:0007669"/>
    <property type="project" value="TreeGrafter"/>
</dbReference>
<protein>
    <recommendedName>
        <fullName evidence="4">DUF1742-domain-containing protein</fullName>
    </recommendedName>
</protein>
<dbReference type="Proteomes" id="UP000237438">
    <property type="component" value="Unassembled WGS sequence"/>
</dbReference>
<name>A0A2S4PQK8_9PEZI</name>
<comment type="caution">
    <text evidence="2">The sequence shown here is derived from an EMBL/GenBank/DDBJ whole genome shotgun (WGS) entry which is preliminary data.</text>
</comment>
<accession>A0A2S4PQK8</accession>
<feature type="region of interest" description="Disordered" evidence="1">
    <location>
        <begin position="83"/>
        <end position="108"/>
    </location>
</feature>
<feature type="non-terminal residue" evidence="2">
    <location>
        <position position="108"/>
    </location>
</feature>
<dbReference type="PANTHER" id="PTHR28218">
    <property type="entry name" value="VPS4-ASSOCIATED PROTEIN 1"/>
    <property type="match status" value="1"/>
</dbReference>
<dbReference type="OrthoDB" id="2158714at2759"/>
<evidence type="ECO:0000256" key="1">
    <source>
        <dbReference type="SAM" id="MobiDB-lite"/>
    </source>
</evidence>
<dbReference type="EMBL" id="PEDP01001077">
    <property type="protein sequence ID" value="POS84308.1"/>
    <property type="molecule type" value="Genomic_DNA"/>
</dbReference>
<dbReference type="Pfam" id="PF08432">
    <property type="entry name" value="Vfa1"/>
    <property type="match status" value="1"/>
</dbReference>
<evidence type="ECO:0008006" key="4">
    <source>
        <dbReference type="Google" id="ProtNLM"/>
    </source>
</evidence>
<evidence type="ECO:0000313" key="3">
    <source>
        <dbReference type="Proteomes" id="UP000237438"/>
    </source>
</evidence>
<gene>
    <name evidence="2" type="ORF">EPUL_004522</name>
</gene>